<feature type="region of interest" description="Disordered" evidence="1">
    <location>
        <begin position="1"/>
        <end position="124"/>
    </location>
</feature>
<name>A0A9P6B7C6_9AGAM</name>
<evidence type="ECO:0000313" key="3">
    <source>
        <dbReference type="Proteomes" id="UP000886523"/>
    </source>
</evidence>
<dbReference type="Proteomes" id="UP000886523">
    <property type="component" value="Unassembled WGS sequence"/>
</dbReference>
<evidence type="ECO:0000256" key="1">
    <source>
        <dbReference type="SAM" id="MobiDB-lite"/>
    </source>
</evidence>
<protein>
    <submittedName>
        <fullName evidence="2">Uncharacterized protein</fullName>
    </submittedName>
</protein>
<organism evidence="2 3">
    <name type="scientific">Hydnum rufescens UP504</name>
    <dbReference type="NCBI Taxonomy" id="1448309"/>
    <lineage>
        <taxon>Eukaryota</taxon>
        <taxon>Fungi</taxon>
        <taxon>Dikarya</taxon>
        <taxon>Basidiomycota</taxon>
        <taxon>Agaricomycotina</taxon>
        <taxon>Agaricomycetes</taxon>
        <taxon>Cantharellales</taxon>
        <taxon>Hydnaceae</taxon>
        <taxon>Hydnum</taxon>
    </lineage>
</organism>
<keyword evidence="3" id="KW-1185">Reference proteome</keyword>
<accession>A0A9P6B7C6</accession>
<feature type="compositionally biased region" description="Basic and acidic residues" evidence="1">
    <location>
        <begin position="11"/>
        <end position="42"/>
    </location>
</feature>
<feature type="non-terminal residue" evidence="2">
    <location>
        <position position="124"/>
    </location>
</feature>
<evidence type="ECO:0000313" key="2">
    <source>
        <dbReference type="EMBL" id="KAF9518870.1"/>
    </source>
</evidence>
<sequence>MSKKKSYLTEVIERHERWKAEGGGRQEEEDGNHVEDSERDGVETDDLWDFGTVRNAARQTTFGRETPGPLAPLPLHPNLNLNPASEPSAVPKYPVDPCPANSQPAGAHLPQQPMGARPRPSSPH</sequence>
<comment type="caution">
    <text evidence="2">The sequence shown here is derived from an EMBL/GenBank/DDBJ whole genome shotgun (WGS) entry which is preliminary data.</text>
</comment>
<reference evidence="2" key="1">
    <citation type="journal article" date="2020" name="Nat. Commun.">
        <title>Large-scale genome sequencing of mycorrhizal fungi provides insights into the early evolution of symbiotic traits.</title>
        <authorList>
            <person name="Miyauchi S."/>
            <person name="Kiss E."/>
            <person name="Kuo A."/>
            <person name="Drula E."/>
            <person name="Kohler A."/>
            <person name="Sanchez-Garcia M."/>
            <person name="Morin E."/>
            <person name="Andreopoulos B."/>
            <person name="Barry K.W."/>
            <person name="Bonito G."/>
            <person name="Buee M."/>
            <person name="Carver A."/>
            <person name="Chen C."/>
            <person name="Cichocki N."/>
            <person name="Clum A."/>
            <person name="Culley D."/>
            <person name="Crous P.W."/>
            <person name="Fauchery L."/>
            <person name="Girlanda M."/>
            <person name="Hayes R.D."/>
            <person name="Keri Z."/>
            <person name="LaButti K."/>
            <person name="Lipzen A."/>
            <person name="Lombard V."/>
            <person name="Magnuson J."/>
            <person name="Maillard F."/>
            <person name="Murat C."/>
            <person name="Nolan M."/>
            <person name="Ohm R.A."/>
            <person name="Pangilinan J."/>
            <person name="Pereira M.F."/>
            <person name="Perotto S."/>
            <person name="Peter M."/>
            <person name="Pfister S."/>
            <person name="Riley R."/>
            <person name="Sitrit Y."/>
            <person name="Stielow J.B."/>
            <person name="Szollosi G."/>
            <person name="Zifcakova L."/>
            <person name="Stursova M."/>
            <person name="Spatafora J.W."/>
            <person name="Tedersoo L."/>
            <person name="Vaario L.M."/>
            <person name="Yamada A."/>
            <person name="Yan M."/>
            <person name="Wang P."/>
            <person name="Xu J."/>
            <person name="Bruns T."/>
            <person name="Baldrian P."/>
            <person name="Vilgalys R."/>
            <person name="Dunand C."/>
            <person name="Henrissat B."/>
            <person name="Grigoriev I.V."/>
            <person name="Hibbett D."/>
            <person name="Nagy L.G."/>
            <person name="Martin F.M."/>
        </authorList>
    </citation>
    <scope>NUCLEOTIDE SEQUENCE</scope>
    <source>
        <strain evidence="2">UP504</strain>
    </source>
</reference>
<gene>
    <name evidence="2" type="ORF">BS47DRAFT_1337744</name>
</gene>
<dbReference type="AlphaFoldDB" id="A0A9P6B7C6"/>
<proteinExistence type="predicted"/>
<dbReference type="EMBL" id="MU128921">
    <property type="protein sequence ID" value="KAF9518870.1"/>
    <property type="molecule type" value="Genomic_DNA"/>
</dbReference>